<dbReference type="EMBL" id="JAGUCO010000004">
    <property type="protein sequence ID" value="MBS2098156.1"/>
    <property type="molecule type" value="Genomic_DNA"/>
</dbReference>
<dbReference type="InterPro" id="IPR023296">
    <property type="entry name" value="Glyco_hydro_beta-prop_sf"/>
</dbReference>
<dbReference type="PANTHER" id="PTHR43772:SF2">
    <property type="entry name" value="PUTATIVE (AFU_ORTHOLOGUE AFUA_2G04480)-RELATED"/>
    <property type="match status" value="1"/>
</dbReference>
<evidence type="ECO:0000313" key="8">
    <source>
        <dbReference type="Proteomes" id="UP000708576"/>
    </source>
</evidence>
<evidence type="ECO:0000313" key="7">
    <source>
        <dbReference type="EMBL" id="MBS2098156.1"/>
    </source>
</evidence>
<name>A0ABS5JUW9_9BACT</name>
<keyword evidence="8" id="KW-1185">Reference proteome</keyword>
<protein>
    <submittedName>
        <fullName evidence="7">Family 43 glycosylhydrolase</fullName>
    </submittedName>
</protein>
<evidence type="ECO:0000256" key="2">
    <source>
        <dbReference type="ARBA" id="ARBA00022651"/>
    </source>
</evidence>
<keyword evidence="5 6" id="KW-0326">Glycosidase</keyword>
<evidence type="ECO:0000256" key="1">
    <source>
        <dbReference type="ARBA" id="ARBA00009865"/>
    </source>
</evidence>
<evidence type="ECO:0000256" key="6">
    <source>
        <dbReference type="RuleBase" id="RU361187"/>
    </source>
</evidence>
<comment type="caution">
    <text evidence="7">The sequence shown here is derived from an EMBL/GenBank/DDBJ whole genome shotgun (WGS) entry which is preliminary data.</text>
</comment>
<keyword evidence="3 6" id="KW-0378">Hydrolase</keyword>
<evidence type="ECO:0000256" key="4">
    <source>
        <dbReference type="ARBA" id="ARBA00023277"/>
    </source>
</evidence>
<dbReference type="Gene3D" id="2.115.10.20">
    <property type="entry name" value="Glycosyl hydrolase domain, family 43"/>
    <property type="match status" value="1"/>
</dbReference>
<accession>A0ABS5JUW9</accession>
<dbReference type="SUPFAM" id="SSF75005">
    <property type="entry name" value="Arabinanase/levansucrase/invertase"/>
    <property type="match status" value="1"/>
</dbReference>
<evidence type="ECO:0000256" key="5">
    <source>
        <dbReference type="ARBA" id="ARBA00023295"/>
    </source>
</evidence>
<evidence type="ECO:0000256" key="3">
    <source>
        <dbReference type="ARBA" id="ARBA00022801"/>
    </source>
</evidence>
<keyword evidence="2" id="KW-0858">Xylan degradation</keyword>
<dbReference type="Proteomes" id="UP000708576">
    <property type="component" value="Unassembled WGS sequence"/>
</dbReference>
<dbReference type="SUPFAM" id="SSF49899">
    <property type="entry name" value="Concanavalin A-like lectins/glucanases"/>
    <property type="match status" value="1"/>
</dbReference>
<dbReference type="InterPro" id="IPR013320">
    <property type="entry name" value="ConA-like_dom_sf"/>
</dbReference>
<dbReference type="Gene3D" id="2.60.120.200">
    <property type="match status" value="1"/>
</dbReference>
<reference evidence="7 8" key="1">
    <citation type="journal article" date="2015" name="Int. J. Syst. Evol. Microbiol.">
        <title>Carboxylicivirga linearis sp. nov., isolated from a sea cucumber culture pond.</title>
        <authorList>
            <person name="Wang F.Q."/>
            <person name="Zhou Y.X."/>
            <person name="Lin X.Z."/>
            <person name="Chen G.J."/>
            <person name="Du Z.J."/>
        </authorList>
    </citation>
    <scope>NUCLEOTIDE SEQUENCE [LARGE SCALE GENOMIC DNA]</scope>
    <source>
        <strain evidence="7 8">FB218</strain>
    </source>
</reference>
<dbReference type="Pfam" id="PF13385">
    <property type="entry name" value="Laminin_G_3"/>
    <property type="match status" value="1"/>
</dbReference>
<dbReference type="RefSeq" id="WP_212215402.1">
    <property type="nucleotide sequence ID" value="NZ_JAGUCO010000004.1"/>
</dbReference>
<keyword evidence="2" id="KW-0624">Polysaccharide degradation</keyword>
<gene>
    <name evidence="7" type="ORF">KEM10_07670</name>
</gene>
<organism evidence="7 8">
    <name type="scientific">Carboxylicivirga linearis</name>
    <dbReference type="NCBI Taxonomy" id="1628157"/>
    <lineage>
        <taxon>Bacteria</taxon>
        <taxon>Pseudomonadati</taxon>
        <taxon>Bacteroidota</taxon>
        <taxon>Bacteroidia</taxon>
        <taxon>Marinilabiliales</taxon>
        <taxon>Marinilabiliaceae</taxon>
        <taxon>Carboxylicivirga</taxon>
    </lineage>
</organism>
<dbReference type="PANTHER" id="PTHR43772">
    <property type="entry name" value="ENDO-1,4-BETA-XYLANASE"/>
    <property type="match status" value="1"/>
</dbReference>
<dbReference type="InterPro" id="IPR052176">
    <property type="entry name" value="Glycosyl_Hydrlase_43_Enz"/>
</dbReference>
<dbReference type="InterPro" id="IPR006710">
    <property type="entry name" value="Glyco_hydro_43"/>
</dbReference>
<dbReference type="Pfam" id="PF04616">
    <property type="entry name" value="Glyco_hydro_43"/>
    <property type="match status" value="1"/>
</dbReference>
<dbReference type="CDD" id="cd18618">
    <property type="entry name" value="GH43_Xsa43E-like"/>
    <property type="match status" value="1"/>
</dbReference>
<comment type="similarity">
    <text evidence="1 6">Belongs to the glycosyl hydrolase 43 family.</text>
</comment>
<sequence>MKQIIAFLLVICSITVHAKDKNLVLRYTFYSSNADEIIKDDTGNGYNGELKNHAYIDQMGDFSILNLGYSNGYVDMGEKVGTLINSLKDFSISSYVCINAEANLNDNGHFIWSFSNSNDIMKDQNGCMFFSARTQGFSISKTDYRAESGISVNSPLQKKIWKHVVYTQTGNTAKIYVDGAVIADGEITINPKDLGKTLFNFIGRSPYGADAYFKGLISDFRIYKKALSENEIAPLHADLEVMNNAYADYLLKPVQHVTNGNPLFSHKHTADPAAFVYDDTFYIYAGQDVGDGSYYNMPNWVVFSSKDLETWEEHAVPLSVSDFSWAKGNTAWAAQVIERNGKFYWYISTEHASIHGKSIGVAVSDSPTGPFVDARGSALITNDMTTEYTGISWDDIDPTVWIDDDGQAYIFWGNTQCYYAKLKDNMIELDSEIMPVTLPNFTEAPWIHKRGDWYYLSYASLWPEKTCYAMSKDINGPWEYKGILNELAGNCNTNHQAIVEFKNNWYFVYHNGGLYNGGSYLRSVCIDYLFYNTDHTIKKIQMTSEGVSKVE</sequence>
<keyword evidence="4" id="KW-0119">Carbohydrate metabolism</keyword>
<proteinExistence type="inferred from homology"/>